<protein>
    <submittedName>
        <fullName evidence="6">Uncharacterized protein</fullName>
    </submittedName>
</protein>
<dbReference type="GO" id="GO:0022857">
    <property type="term" value="F:transmembrane transporter activity"/>
    <property type="evidence" value="ECO:0007669"/>
    <property type="project" value="InterPro"/>
</dbReference>
<keyword evidence="2" id="KW-0813">Transport</keyword>
<evidence type="ECO:0000313" key="7">
    <source>
        <dbReference type="Proteomes" id="UP000322225"/>
    </source>
</evidence>
<evidence type="ECO:0000256" key="2">
    <source>
        <dbReference type="ARBA" id="ARBA00022448"/>
    </source>
</evidence>
<evidence type="ECO:0000256" key="5">
    <source>
        <dbReference type="ARBA" id="ARBA00023136"/>
    </source>
</evidence>
<reference evidence="6" key="1">
    <citation type="submission" date="2017-08" db="EMBL/GenBank/DDBJ databases">
        <authorList>
            <person name="Cuomo C."/>
            <person name="Billmyre B."/>
            <person name="Heitman J."/>
        </authorList>
    </citation>
    <scope>NUCLEOTIDE SEQUENCE</scope>
    <source>
        <strain evidence="6">CBS 12478</strain>
    </source>
</reference>
<proteinExistence type="predicted"/>
<dbReference type="InterPro" id="IPR036259">
    <property type="entry name" value="MFS_trans_sf"/>
</dbReference>
<keyword evidence="4" id="KW-1133">Transmembrane helix</keyword>
<dbReference type="SUPFAM" id="SSF103473">
    <property type="entry name" value="MFS general substrate transporter"/>
    <property type="match status" value="1"/>
</dbReference>
<comment type="subcellular location">
    <subcellularLocation>
        <location evidence="1">Membrane</location>
        <topology evidence="1">Multi-pass membrane protein</topology>
    </subcellularLocation>
</comment>
<dbReference type="Proteomes" id="UP000322225">
    <property type="component" value="Chromosome 3"/>
</dbReference>
<gene>
    <name evidence="6" type="ORF">CI109_101695</name>
</gene>
<keyword evidence="5" id="KW-0472">Membrane</keyword>
<dbReference type="Pfam" id="PF07690">
    <property type="entry name" value="MFS_1"/>
    <property type="match status" value="1"/>
</dbReference>
<dbReference type="PANTHER" id="PTHR23504:SF15">
    <property type="entry name" value="MAJOR FACILITATOR SUPERFAMILY (MFS) PROFILE DOMAIN-CONTAINING PROTEIN"/>
    <property type="match status" value="1"/>
</dbReference>
<dbReference type="KEGG" id="ksn:43586482"/>
<dbReference type="RefSeq" id="XP_031863306.1">
    <property type="nucleotide sequence ID" value="XM_032002369.1"/>
</dbReference>
<dbReference type="PANTHER" id="PTHR23504">
    <property type="entry name" value="MAJOR FACILITATOR SUPERFAMILY DOMAIN-CONTAINING PROTEIN 10"/>
    <property type="match status" value="1"/>
</dbReference>
<reference evidence="6" key="2">
    <citation type="submission" date="2024-01" db="EMBL/GenBank/DDBJ databases">
        <title>Comparative genomics of Cryptococcus and Kwoniella reveals pathogenesis evolution and contrasting modes of karyotype evolution via chromosome fusion or intercentromeric recombination.</title>
        <authorList>
            <person name="Coelho M.A."/>
            <person name="David-Palma M."/>
            <person name="Shea T."/>
            <person name="Bowers K."/>
            <person name="McGinley-Smith S."/>
            <person name="Mohammad A.W."/>
            <person name="Gnirke A."/>
            <person name="Yurkov A.M."/>
            <person name="Nowrousian M."/>
            <person name="Sun S."/>
            <person name="Cuomo C.A."/>
            <person name="Heitman J."/>
        </authorList>
    </citation>
    <scope>NUCLEOTIDE SEQUENCE</scope>
    <source>
        <strain evidence="6">CBS 12478</strain>
    </source>
</reference>
<evidence type="ECO:0000256" key="3">
    <source>
        <dbReference type="ARBA" id="ARBA00022692"/>
    </source>
</evidence>
<evidence type="ECO:0000256" key="1">
    <source>
        <dbReference type="ARBA" id="ARBA00004141"/>
    </source>
</evidence>
<organism evidence="6 7">
    <name type="scientific">Kwoniella shandongensis</name>
    <dbReference type="NCBI Taxonomy" id="1734106"/>
    <lineage>
        <taxon>Eukaryota</taxon>
        <taxon>Fungi</taxon>
        <taxon>Dikarya</taxon>
        <taxon>Basidiomycota</taxon>
        <taxon>Agaricomycotina</taxon>
        <taxon>Tremellomycetes</taxon>
        <taxon>Tremellales</taxon>
        <taxon>Cryptococcaceae</taxon>
        <taxon>Kwoniella</taxon>
    </lineage>
</organism>
<dbReference type="Gene3D" id="1.20.1250.20">
    <property type="entry name" value="MFS general substrate transporter like domains"/>
    <property type="match status" value="1"/>
</dbReference>
<dbReference type="InterPro" id="IPR011701">
    <property type="entry name" value="MFS"/>
</dbReference>
<dbReference type="OrthoDB" id="419616at2759"/>
<dbReference type="GO" id="GO:0016020">
    <property type="term" value="C:membrane"/>
    <property type="evidence" value="ECO:0007669"/>
    <property type="project" value="UniProtKB-SubCell"/>
</dbReference>
<name>A0A5M6C5H2_9TREE</name>
<accession>A0A5M6C5H2</accession>
<evidence type="ECO:0000256" key="4">
    <source>
        <dbReference type="ARBA" id="ARBA00022989"/>
    </source>
</evidence>
<evidence type="ECO:0000313" key="6">
    <source>
        <dbReference type="EMBL" id="WWD17257.1"/>
    </source>
</evidence>
<dbReference type="AlphaFoldDB" id="A0A5M6C5H2"/>
<dbReference type="EMBL" id="CP144053">
    <property type="protein sequence ID" value="WWD17257.1"/>
    <property type="molecule type" value="Genomic_DNA"/>
</dbReference>
<sequence length="458" mass="49877">MTPPRPSSRSEDTPLIHRSPSPVPVPIPWRSLIPVIFVRLCSGILYTMIFPYINGFVTSLHDVSPSHIGLYVGIAEGSLMAMEACFALFWARMADKFGRKRSLLMGFGVVTLCAAVVGFGKSIGWIIFWRAGVGLDACPVINKLIVSEISHSSNRAQIRAIFSLMFQLGMLLGTFLGGGMLAHPYGRLPWWLGGSVEFFREWPYALPGLVGAALALTALVTNAILLEEPKRHVTDTAQPADAVNDAIPSTNKKQSKSLAALKVPHFVTGNLVFTTFTLGGLGLSVDTIGLVLPLGSLLYVLCSPIAIPIIQRRCGIKRSIQLTGGTLPIEAMLIPIAQYAAVKSSRAMWGMLILQLGLKIFHTFVWTFRDQVLLGCFDNHPDLRATGSAIIMILGAFGRVLGPVLAGWSFSISTLFEPFTFGRQLSWLVLLAMSLPPVIMTSRFILDDRARSVQGRES</sequence>
<keyword evidence="7" id="KW-1185">Reference proteome</keyword>
<dbReference type="GeneID" id="43586482"/>
<keyword evidence="3" id="KW-0812">Transmembrane</keyword>